<keyword evidence="2" id="KW-1185">Reference proteome</keyword>
<name>A0A5B7IT97_PORTR</name>
<comment type="caution">
    <text evidence="1">The sequence shown here is derived from an EMBL/GenBank/DDBJ whole genome shotgun (WGS) entry which is preliminary data.</text>
</comment>
<dbReference type="EMBL" id="VSRR010066706">
    <property type="protein sequence ID" value="MPC84876.1"/>
    <property type="molecule type" value="Genomic_DNA"/>
</dbReference>
<accession>A0A5B7IT97</accession>
<organism evidence="1 2">
    <name type="scientific">Portunus trituberculatus</name>
    <name type="common">Swimming crab</name>
    <name type="synonym">Neptunus trituberculatus</name>
    <dbReference type="NCBI Taxonomy" id="210409"/>
    <lineage>
        <taxon>Eukaryota</taxon>
        <taxon>Metazoa</taxon>
        <taxon>Ecdysozoa</taxon>
        <taxon>Arthropoda</taxon>
        <taxon>Crustacea</taxon>
        <taxon>Multicrustacea</taxon>
        <taxon>Malacostraca</taxon>
        <taxon>Eumalacostraca</taxon>
        <taxon>Eucarida</taxon>
        <taxon>Decapoda</taxon>
        <taxon>Pleocyemata</taxon>
        <taxon>Brachyura</taxon>
        <taxon>Eubrachyura</taxon>
        <taxon>Portunoidea</taxon>
        <taxon>Portunidae</taxon>
        <taxon>Portuninae</taxon>
        <taxon>Portunus</taxon>
    </lineage>
</organism>
<protein>
    <submittedName>
        <fullName evidence="1">Uncharacterized protein</fullName>
    </submittedName>
</protein>
<proteinExistence type="predicted"/>
<gene>
    <name evidence="1" type="ORF">E2C01_079627</name>
</gene>
<reference evidence="1 2" key="1">
    <citation type="submission" date="2019-05" db="EMBL/GenBank/DDBJ databases">
        <title>Another draft genome of Portunus trituberculatus and its Hox gene families provides insights of decapod evolution.</title>
        <authorList>
            <person name="Jeong J.-H."/>
            <person name="Song I."/>
            <person name="Kim S."/>
            <person name="Choi T."/>
            <person name="Kim D."/>
            <person name="Ryu S."/>
            <person name="Kim W."/>
        </authorList>
    </citation>
    <scope>NUCLEOTIDE SEQUENCE [LARGE SCALE GENOMIC DNA]</scope>
    <source>
        <tissue evidence="1">Muscle</tissue>
    </source>
</reference>
<sequence length="79" mass="8966">MGPLGSRVLRTVRVLHVGRGDSEQKLNEAGMENDSLGLHKLFLKATGDVRYGLREPLLHSCWFRYAGYWLRRSHDALAS</sequence>
<evidence type="ECO:0000313" key="1">
    <source>
        <dbReference type="EMBL" id="MPC84876.1"/>
    </source>
</evidence>
<dbReference type="Proteomes" id="UP000324222">
    <property type="component" value="Unassembled WGS sequence"/>
</dbReference>
<dbReference type="AlphaFoldDB" id="A0A5B7IT97"/>
<evidence type="ECO:0000313" key="2">
    <source>
        <dbReference type="Proteomes" id="UP000324222"/>
    </source>
</evidence>